<dbReference type="EMBL" id="VSSQ01000212">
    <property type="protein sequence ID" value="MPL85855.1"/>
    <property type="molecule type" value="Genomic_DNA"/>
</dbReference>
<evidence type="ECO:0000256" key="5">
    <source>
        <dbReference type="SAM" id="Phobius"/>
    </source>
</evidence>
<feature type="transmembrane region" description="Helical" evidence="5">
    <location>
        <begin position="235"/>
        <end position="256"/>
    </location>
</feature>
<evidence type="ECO:0000256" key="4">
    <source>
        <dbReference type="ARBA" id="ARBA00022475"/>
    </source>
</evidence>
<evidence type="ECO:0000256" key="1">
    <source>
        <dbReference type="ARBA" id="ARBA00003321"/>
    </source>
</evidence>
<dbReference type="Gene3D" id="1.20.1250.20">
    <property type="entry name" value="MFS general substrate transporter like domains"/>
    <property type="match status" value="2"/>
</dbReference>
<comment type="similarity">
    <text evidence="3">Belongs to the major facilitator superfamily. FHS transporter (TC 2.A.1.7) family.</text>
</comment>
<keyword evidence="5" id="KW-1133">Transmembrane helix</keyword>
<dbReference type="PANTHER" id="PTHR43702">
    <property type="entry name" value="L-FUCOSE-PROTON SYMPORTER"/>
    <property type="match status" value="1"/>
</dbReference>
<gene>
    <name evidence="7" type="primary">fucP_6</name>
    <name evidence="7" type="ORF">SDC9_31829</name>
</gene>
<feature type="transmembrane region" description="Helical" evidence="5">
    <location>
        <begin position="307"/>
        <end position="337"/>
    </location>
</feature>
<feature type="transmembrane region" description="Helical" evidence="5">
    <location>
        <begin position="77"/>
        <end position="95"/>
    </location>
</feature>
<evidence type="ECO:0000313" key="7">
    <source>
        <dbReference type="EMBL" id="MPL85855.1"/>
    </source>
</evidence>
<evidence type="ECO:0000256" key="3">
    <source>
        <dbReference type="ARBA" id="ARBA00009120"/>
    </source>
</evidence>
<feature type="transmembrane region" description="Helical" evidence="5">
    <location>
        <begin position="47"/>
        <end position="65"/>
    </location>
</feature>
<evidence type="ECO:0000259" key="6">
    <source>
        <dbReference type="PROSITE" id="PS50850"/>
    </source>
</evidence>
<feature type="transmembrane region" description="Helical" evidence="5">
    <location>
        <begin position="357"/>
        <end position="378"/>
    </location>
</feature>
<dbReference type="CDD" id="cd17394">
    <property type="entry name" value="MFS_FucP_like"/>
    <property type="match status" value="1"/>
</dbReference>
<feature type="transmembrane region" description="Helical" evidence="5">
    <location>
        <begin position="390"/>
        <end position="407"/>
    </location>
</feature>
<feature type="transmembrane region" description="Helical" evidence="5">
    <location>
        <begin position="139"/>
        <end position="158"/>
    </location>
</feature>
<feature type="transmembrane region" description="Helical" evidence="5">
    <location>
        <begin position="101"/>
        <end position="118"/>
    </location>
</feature>
<protein>
    <submittedName>
        <fullName evidence="7">L-fucose-proton symporter</fullName>
    </submittedName>
</protein>
<dbReference type="PANTHER" id="PTHR43702:SF12">
    <property type="entry name" value="N-ACETYL GLUCOSAMINE TRANSPORTER NAGP"/>
    <property type="match status" value="1"/>
</dbReference>
<organism evidence="7">
    <name type="scientific">bioreactor metagenome</name>
    <dbReference type="NCBI Taxonomy" id="1076179"/>
    <lineage>
        <taxon>unclassified sequences</taxon>
        <taxon>metagenomes</taxon>
        <taxon>ecological metagenomes</taxon>
    </lineage>
</organism>
<feature type="transmembrane region" description="Helical" evidence="5">
    <location>
        <begin position="276"/>
        <end position="295"/>
    </location>
</feature>
<dbReference type="SUPFAM" id="SSF103473">
    <property type="entry name" value="MFS general substrate transporter"/>
    <property type="match status" value="1"/>
</dbReference>
<feature type="transmembrane region" description="Helical" evidence="5">
    <location>
        <begin position="192"/>
        <end position="214"/>
    </location>
</feature>
<comment type="subcellular location">
    <subcellularLocation>
        <location evidence="2">Cell inner membrane</location>
        <topology evidence="2">Multi-pass membrane protein</topology>
    </subcellularLocation>
</comment>
<dbReference type="GO" id="GO:1904659">
    <property type="term" value="P:D-glucose transmembrane transport"/>
    <property type="evidence" value="ECO:0007669"/>
    <property type="project" value="InterPro"/>
</dbReference>
<comment type="function">
    <text evidence="1">Intake of glucose and galactose.</text>
</comment>
<evidence type="ECO:0000256" key="2">
    <source>
        <dbReference type="ARBA" id="ARBA00004429"/>
    </source>
</evidence>
<dbReference type="InterPro" id="IPR036259">
    <property type="entry name" value="MFS_trans_sf"/>
</dbReference>
<dbReference type="InterPro" id="IPR050375">
    <property type="entry name" value="MFS_TsgA-like"/>
</dbReference>
<proteinExistence type="inferred from homology"/>
<dbReference type="InterPro" id="IPR011701">
    <property type="entry name" value="MFS"/>
</dbReference>
<dbReference type="InterPro" id="IPR005964">
    <property type="entry name" value="Glc/Gal_transptr_bac"/>
</dbReference>
<feature type="transmembrane region" description="Helical" evidence="5">
    <location>
        <begin position="7"/>
        <end position="27"/>
    </location>
</feature>
<comment type="caution">
    <text evidence="7">The sequence shown here is derived from an EMBL/GenBank/DDBJ whole genome shotgun (WGS) entry which is preliminary data.</text>
</comment>
<name>A0A644V490_9ZZZZ</name>
<sequence>MKQKNNSLIFSLTIIGILYFIFGFITWLNSVLIPFLKEACELSDSQAYLVTFAFYISYFVMALPSSWVLKKTGFAKGMALGLIVMAIGSLVFIPAANERSYVVFLVGLFLQGTGLALLQTAANPYVTILGPIESAAKRMSIMGLFNKIAGMIGIFWLSKVLFSDMSSLSESLKMLTGSAREMELDLLAQRIVPPYIGIAVGLILLAFMVLMAKLPKVENQESESEKAQHLSIFSFPYLWLGVLALFLYVGVEVIAIDTLGLYSQSQGVSKEIAPMLGTFSLIALTIGYILGIILVPKYISQSRALTYCAALGFVFAILALTTSGIVSIVFIILLSFAHALMWPGIWPLAIDKLGKHTAVASAFLIMAIAGGAILPLIYGYWATAIGDRQLPYLILIPCYIYIAYYSIKGHKVGKEI</sequence>
<keyword evidence="5" id="KW-0472">Membrane</keyword>
<dbReference type="GO" id="GO:0055056">
    <property type="term" value="F:D-glucose transmembrane transporter activity"/>
    <property type="evidence" value="ECO:0007669"/>
    <property type="project" value="InterPro"/>
</dbReference>
<dbReference type="AlphaFoldDB" id="A0A644V490"/>
<accession>A0A644V490</accession>
<dbReference type="Pfam" id="PF07690">
    <property type="entry name" value="MFS_1"/>
    <property type="match status" value="1"/>
</dbReference>
<dbReference type="NCBIfam" id="TIGR01272">
    <property type="entry name" value="gluP"/>
    <property type="match status" value="1"/>
</dbReference>
<keyword evidence="5" id="KW-0812">Transmembrane</keyword>
<dbReference type="GO" id="GO:0005354">
    <property type="term" value="F:galactose transmembrane transporter activity"/>
    <property type="evidence" value="ECO:0007669"/>
    <property type="project" value="InterPro"/>
</dbReference>
<dbReference type="GO" id="GO:0005886">
    <property type="term" value="C:plasma membrane"/>
    <property type="evidence" value="ECO:0007669"/>
    <property type="project" value="UniProtKB-SubCell"/>
</dbReference>
<dbReference type="InterPro" id="IPR020846">
    <property type="entry name" value="MFS_dom"/>
</dbReference>
<feature type="domain" description="Major facilitator superfamily (MFS) profile" evidence="6">
    <location>
        <begin position="11"/>
        <end position="416"/>
    </location>
</feature>
<keyword evidence="4" id="KW-1003">Cell membrane</keyword>
<reference evidence="7" key="1">
    <citation type="submission" date="2019-08" db="EMBL/GenBank/DDBJ databases">
        <authorList>
            <person name="Kucharzyk K."/>
            <person name="Murdoch R.W."/>
            <person name="Higgins S."/>
            <person name="Loffler F."/>
        </authorList>
    </citation>
    <scope>NUCLEOTIDE SEQUENCE</scope>
</reference>
<dbReference type="PROSITE" id="PS50850">
    <property type="entry name" value="MFS"/>
    <property type="match status" value="1"/>
</dbReference>